<dbReference type="PROSITE" id="PS51194">
    <property type="entry name" value="HELICASE_CTER"/>
    <property type="match status" value="1"/>
</dbReference>
<dbReference type="InterPro" id="IPR001650">
    <property type="entry name" value="Helicase_C-like"/>
</dbReference>
<keyword evidence="3" id="KW-1185">Reference proteome</keyword>
<name>A0ABQ4N0E4_9BACL</name>
<dbReference type="EMBL" id="BOVJ01000006">
    <property type="protein sequence ID" value="GIQ61634.1"/>
    <property type="molecule type" value="Genomic_DNA"/>
</dbReference>
<reference evidence="2 3" key="1">
    <citation type="submission" date="2021-04" db="EMBL/GenBank/DDBJ databases">
        <title>Draft genome sequence of Paenibacillus cisolokensis, LC2-13A.</title>
        <authorList>
            <person name="Uke A."/>
            <person name="Chhe C."/>
            <person name="Baramee S."/>
            <person name="Kosugi A."/>
        </authorList>
    </citation>
    <scope>NUCLEOTIDE SEQUENCE [LARGE SCALE GENOMIC DNA]</scope>
    <source>
        <strain evidence="2 3">LC2-13A</strain>
    </source>
</reference>
<feature type="domain" description="Helicase C-terminal" evidence="1">
    <location>
        <begin position="65"/>
        <end position="274"/>
    </location>
</feature>
<evidence type="ECO:0000313" key="3">
    <source>
        <dbReference type="Proteomes" id="UP000680304"/>
    </source>
</evidence>
<dbReference type="Gene3D" id="3.40.50.300">
    <property type="entry name" value="P-loop containing nucleotide triphosphate hydrolases"/>
    <property type="match status" value="1"/>
</dbReference>
<dbReference type="RefSeq" id="WP_213526867.1">
    <property type="nucleotide sequence ID" value="NZ_BOVJ01000006.1"/>
</dbReference>
<proteinExistence type="predicted"/>
<dbReference type="SUPFAM" id="SSF52540">
    <property type="entry name" value="P-loop containing nucleoside triphosphate hydrolases"/>
    <property type="match status" value="1"/>
</dbReference>
<dbReference type="InterPro" id="IPR027417">
    <property type="entry name" value="P-loop_NTPase"/>
</dbReference>
<sequence length="452" mass="53770">MILNLAYYYLVQIAKKHVLLAPFIGGVEKLDQLEKRPKFIRSNFSPVVNDVITSEIIDERDRKKKVYEIVKSLNKDEKTLIYFPTVTGIHDFVKDLDKDNVEFEIDTDNPEINEFIQWVNEEIHDDWYLVKAMKNGYLVHNGQLPVGIRLFQLDLYENSKKYNKLLCTSTLLEGVNTSAKNIVITKPARGTKRMDLENFDAFDFYNLVGRSGRLFQHYVGKAYYIKGPSDPHYVKHEAVKNIQFEVTDTSQDMDIHNDNYTKHQNYQLFLNNLGITHKDYKENIGFRFRFGTIESLYESYRRNKHDLLSELHKQFENTRRGRYPLVRILYKIFEGTDNRLYSNIINKLLYKSRPKLKTVINEVHHYFRNVDLDVVISSAIRLKSSYIEYDFYAKLSVVLYYMRCEKVVERYIQIMDTKIKQVIDFLYFMEFNNLRMLKDLGIYENDIQKLLK</sequence>
<evidence type="ECO:0000313" key="2">
    <source>
        <dbReference type="EMBL" id="GIQ61634.1"/>
    </source>
</evidence>
<protein>
    <recommendedName>
        <fullName evidence="1">Helicase C-terminal domain-containing protein</fullName>
    </recommendedName>
</protein>
<evidence type="ECO:0000259" key="1">
    <source>
        <dbReference type="PROSITE" id="PS51194"/>
    </source>
</evidence>
<gene>
    <name evidence="2" type="ORF">PACILC2_02020</name>
</gene>
<comment type="caution">
    <text evidence="2">The sequence shown here is derived from an EMBL/GenBank/DDBJ whole genome shotgun (WGS) entry which is preliminary data.</text>
</comment>
<organism evidence="2 3">
    <name type="scientific">Paenibacillus cisolokensis</name>
    <dbReference type="NCBI Taxonomy" id="1658519"/>
    <lineage>
        <taxon>Bacteria</taxon>
        <taxon>Bacillati</taxon>
        <taxon>Bacillota</taxon>
        <taxon>Bacilli</taxon>
        <taxon>Bacillales</taxon>
        <taxon>Paenibacillaceae</taxon>
        <taxon>Paenibacillus</taxon>
    </lineage>
</organism>
<dbReference type="Proteomes" id="UP000680304">
    <property type="component" value="Unassembled WGS sequence"/>
</dbReference>
<accession>A0ABQ4N0E4</accession>